<dbReference type="OrthoDB" id="6197337at2"/>
<keyword evidence="2" id="KW-1185">Reference proteome</keyword>
<reference evidence="1 2" key="1">
    <citation type="submission" date="2016-11" db="EMBL/GenBank/DDBJ databases">
        <authorList>
            <person name="Jaros S."/>
            <person name="Januszkiewicz K."/>
            <person name="Wedrychowicz H."/>
        </authorList>
    </citation>
    <scope>NUCLEOTIDE SEQUENCE [LARGE SCALE GENOMIC DNA]</scope>
    <source>
        <strain evidence="1 2">DSM 3089</strain>
    </source>
</reference>
<protein>
    <submittedName>
        <fullName evidence="1">Ethanolamine utilization protein</fullName>
    </submittedName>
</protein>
<evidence type="ECO:0000313" key="1">
    <source>
        <dbReference type="EMBL" id="SHH48525.1"/>
    </source>
</evidence>
<dbReference type="InterPro" id="IPR013372">
    <property type="entry name" value="Eut_put"/>
</dbReference>
<proteinExistence type="predicted"/>
<dbReference type="PIRSF" id="PIRSF034981">
    <property type="entry name" value="Eut_put"/>
    <property type="match status" value="1"/>
</dbReference>
<dbReference type="STRING" id="1121306.SAMN02745196_00524"/>
<sequence>MNIDLLIEKVTQEVMKRIKESMILENPKNSLLVLGKSNENESLIERLKSNNFDVHFIDDVKHDIKQYEALIVPSLNNKEIVDLALGMQNSNKESLIIDGLFKGKKIYALEEGIDYRNYASTANKVFFNTFKGYEDKIKSFGINVFNEETIINSLKNAVSPKEDGENLRMSYIKSLECDETKVKELSKNTEENEVQEDNEKTFRVIDFGNKKLISEVDIKNAYKQGANEIRVAKNSIVTPLAKDFARISKLQINKK</sequence>
<organism evidence="1 2">
    <name type="scientific">Clostridium collagenovorans DSM 3089</name>
    <dbReference type="NCBI Taxonomy" id="1121306"/>
    <lineage>
        <taxon>Bacteria</taxon>
        <taxon>Bacillati</taxon>
        <taxon>Bacillota</taxon>
        <taxon>Clostridia</taxon>
        <taxon>Eubacteriales</taxon>
        <taxon>Clostridiaceae</taxon>
        <taxon>Clostridium</taxon>
    </lineage>
</organism>
<evidence type="ECO:0000313" key="2">
    <source>
        <dbReference type="Proteomes" id="UP000184526"/>
    </source>
</evidence>
<dbReference type="AlphaFoldDB" id="A0A1M5TCJ0"/>
<accession>A0A1M5TCJ0</accession>
<dbReference type="EMBL" id="FQXP01000003">
    <property type="protein sequence ID" value="SHH48525.1"/>
    <property type="molecule type" value="Genomic_DNA"/>
</dbReference>
<gene>
    <name evidence="1" type="ORF">SAMN02745196_00524</name>
</gene>
<dbReference type="Proteomes" id="UP000184526">
    <property type="component" value="Unassembled WGS sequence"/>
</dbReference>
<name>A0A1M5TCJ0_9CLOT</name>
<dbReference type="RefSeq" id="WP_072829759.1">
    <property type="nucleotide sequence ID" value="NZ_FQXP01000003.1"/>
</dbReference>